<sequence length="87" mass="10342">MYNKAIPRMFNLQEKYAINNSKKPFHPVFEIRSLLLRKLFFTFTLQQIYNLQNITDLKPANLRIFEHQEASETVPNAFQTVFTAFSK</sequence>
<organism evidence="1 2">
    <name type="scientific">Candidatus Phocaeicola excrementipullorum</name>
    <dbReference type="NCBI Taxonomy" id="2838731"/>
    <lineage>
        <taxon>Bacteria</taxon>
        <taxon>Pseudomonadati</taxon>
        <taxon>Bacteroidota</taxon>
        <taxon>Bacteroidia</taxon>
        <taxon>Bacteroidales</taxon>
        <taxon>Bacteroidaceae</taxon>
        <taxon>Phocaeicola</taxon>
    </lineage>
</organism>
<evidence type="ECO:0000313" key="2">
    <source>
        <dbReference type="Proteomes" id="UP000784286"/>
    </source>
</evidence>
<gene>
    <name evidence="1" type="ORF">H9928_04005</name>
</gene>
<protein>
    <submittedName>
        <fullName evidence="1">Uncharacterized protein</fullName>
    </submittedName>
</protein>
<evidence type="ECO:0000313" key="1">
    <source>
        <dbReference type="EMBL" id="MBU3855715.1"/>
    </source>
</evidence>
<accession>A0A948TM98</accession>
<name>A0A948TM98_9BACT</name>
<comment type="caution">
    <text evidence="1">The sequence shown here is derived from an EMBL/GenBank/DDBJ whole genome shotgun (WGS) entry which is preliminary data.</text>
</comment>
<proteinExistence type="predicted"/>
<dbReference type="EMBL" id="JAHLFJ010000040">
    <property type="protein sequence ID" value="MBU3855715.1"/>
    <property type="molecule type" value="Genomic_DNA"/>
</dbReference>
<reference evidence="1" key="1">
    <citation type="journal article" date="2021" name="PeerJ">
        <title>Extensive microbial diversity within the chicken gut microbiome revealed by metagenomics and culture.</title>
        <authorList>
            <person name="Gilroy R."/>
            <person name="Ravi A."/>
            <person name="Getino M."/>
            <person name="Pursley I."/>
            <person name="Horton D.L."/>
            <person name="Alikhan N.F."/>
            <person name="Baker D."/>
            <person name="Gharbi K."/>
            <person name="Hall N."/>
            <person name="Watson M."/>
            <person name="Adriaenssens E.M."/>
            <person name="Foster-Nyarko E."/>
            <person name="Jarju S."/>
            <person name="Secka A."/>
            <person name="Antonio M."/>
            <person name="Oren A."/>
            <person name="Chaudhuri R.R."/>
            <person name="La Ragione R."/>
            <person name="Hildebrand F."/>
            <person name="Pallen M.J."/>
        </authorList>
    </citation>
    <scope>NUCLEOTIDE SEQUENCE</scope>
    <source>
        <strain evidence="1">8470</strain>
    </source>
</reference>
<reference evidence="1" key="2">
    <citation type="submission" date="2021-04" db="EMBL/GenBank/DDBJ databases">
        <authorList>
            <person name="Gilroy R."/>
        </authorList>
    </citation>
    <scope>NUCLEOTIDE SEQUENCE</scope>
    <source>
        <strain evidence="1">8470</strain>
    </source>
</reference>
<dbReference type="Proteomes" id="UP000784286">
    <property type="component" value="Unassembled WGS sequence"/>
</dbReference>
<dbReference type="AlphaFoldDB" id="A0A948TM98"/>